<dbReference type="Gene3D" id="1.10.3210.10">
    <property type="entry name" value="Hypothetical protein af1432"/>
    <property type="match status" value="1"/>
</dbReference>
<proteinExistence type="predicted"/>
<organism evidence="1">
    <name type="scientific">Siphoviridae sp. ctOSJ35</name>
    <dbReference type="NCBI Taxonomy" id="2825479"/>
    <lineage>
        <taxon>Viruses</taxon>
        <taxon>Duplodnaviria</taxon>
        <taxon>Heunggongvirae</taxon>
        <taxon>Uroviricota</taxon>
        <taxon>Caudoviricetes</taxon>
    </lineage>
</organism>
<dbReference type="EMBL" id="BK015447">
    <property type="protein sequence ID" value="DAE07289.1"/>
    <property type="molecule type" value="Genomic_DNA"/>
</dbReference>
<accession>A0A8S5PLJ0</accession>
<sequence length="150" mass="17772">MEGYPSVLDTPSYKLMKIAVHAARTYYDKETFDHAKRVSDYTSDNEAIPIDIRNECWCVAMMHDLLEDTDYEPYELYPDYECAYKALRLLTNKGEKYEDYCERIHDSARTRYGQIAWFVKLADIKDHLILLDTLTDRLKEKYISGLRHLL</sequence>
<evidence type="ECO:0000313" key="1">
    <source>
        <dbReference type="EMBL" id="DAE07289.1"/>
    </source>
</evidence>
<reference evidence="1" key="1">
    <citation type="journal article" date="2021" name="Proc. Natl. Acad. Sci. U.S.A.">
        <title>A Catalog of Tens of Thousands of Viruses from Human Metagenomes Reveals Hidden Associations with Chronic Diseases.</title>
        <authorList>
            <person name="Tisza M.J."/>
            <person name="Buck C.B."/>
        </authorList>
    </citation>
    <scope>NUCLEOTIDE SEQUENCE</scope>
    <source>
        <strain evidence="1">CtOSJ35</strain>
    </source>
</reference>
<protein>
    <submittedName>
        <fullName evidence="1">Bifunctional (P)ppGpp synthase/hydrolase</fullName>
    </submittedName>
</protein>
<dbReference type="SUPFAM" id="SSF109604">
    <property type="entry name" value="HD-domain/PDEase-like"/>
    <property type="match status" value="1"/>
</dbReference>
<name>A0A8S5PLJ0_9CAUD</name>